<dbReference type="InterPro" id="IPR015813">
    <property type="entry name" value="Pyrv/PenolPyrv_kinase-like_dom"/>
</dbReference>
<evidence type="ECO:0000256" key="6">
    <source>
        <dbReference type="ARBA" id="ARBA00022842"/>
    </source>
</evidence>
<evidence type="ECO:0000256" key="4">
    <source>
        <dbReference type="ARBA" id="ARBA00022723"/>
    </source>
</evidence>
<name>A0A1W9HR11_9HYPH</name>
<dbReference type="Gene3D" id="3.30.1340.10">
    <property type="entry name" value="HPr-like"/>
    <property type="match status" value="1"/>
</dbReference>
<dbReference type="InterPro" id="IPR040442">
    <property type="entry name" value="Pyrv_kinase-like_dom_sf"/>
</dbReference>
<dbReference type="SUPFAM" id="SSF47831">
    <property type="entry name" value="Enzyme I of the PEP:sugar phosphotransferase system HPr-binding (sub)domain"/>
    <property type="match status" value="1"/>
</dbReference>
<dbReference type="InterPro" id="IPR000121">
    <property type="entry name" value="PEP_util_C"/>
</dbReference>
<dbReference type="InterPro" id="IPR036637">
    <property type="entry name" value="Phosphohistidine_dom_sf"/>
</dbReference>
<reference evidence="9 10" key="1">
    <citation type="journal article" date="2017" name="Water Res.">
        <title>Comammox in drinking water systems.</title>
        <authorList>
            <person name="Wang Y."/>
            <person name="Ma L."/>
            <person name="Mao Y."/>
            <person name="Jiang X."/>
            <person name="Xia Y."/>
            <person name="Yu K."/>
            <person name="Li B."/>
            <person name="Zhang T."/>
        </authorList>
    </citation>
    <scope>NUCLEOTIDE SEQUENCE [LARGE SCALE GENOMIC DNA]</scope>
    <source>
        <strain evidence="9">SG_bin8</strain>
    </source>
</reference>
<dbReference type="Pfam" id="PF00381">
    <property type="entry name" value="PTS-HPr"/>
    <property type="match status" value="1"/>
</dbReference>
<evidence type="ECO:0000256" key="1">
    <source>
        <dbReference type="ARBA" id="ARBA00001946"/>
    </source>
</evidence>
<comment type="caution">
    <text evidence="9">The sequence shown here is derived from an EMBL/GenBank/DDBJ whole genome shotgun (WGS) entry which is preliminary data.</text>
</comment>
<feature type="region of interest" description="Disordered" evidence="7">
    <location>
        <begin position="509"/>
        <end position="528"/>
    </location>
</feature>
<dbReference type="SUPFAM" id="SSF51621">
    <property type="entry name" value="Phosphoenolpyruvate/pyruvate domain"/>
    <property type="match status" value="1"/>
</dbReference>
<keyword evidence="6" id="KW-0460">Magnesium</keyword>
<dbReference type="GO" id="GO:0009401">
    <property type="term" value="P:phosphoenolpyruvate-dependent sugar phosphotransferase system"/>
    <property type="evidence" value="ECO:0007669"/>
    <property type="project" value="InterPro"/>
</dbReference>
<dbReference type="Proteomes" id="UP000192872">
    <property type="component" value="Unassembled WGS sequence"/>
</dbReference>
<dbReference type="SUPFAM" id="SSF55594">
    <property type="entry name" value="HPr-like"/>
    <property type="match status" value="1"/>
</dbReference>
<dbReference type="SUPFAM" id="SSF52009">
    <property type="entry name" value="Phosphohistidine domain"/>
    <property type="match status" value="1"/>
</dbReference>
<dbReference type="GO" id="GO:0016020">
    <property type="term" value="C:membrane"/>
    <property type="evidence" value="ECO:0007669"/>
    <property type="project" value="InterPro"/>
</dbReference>
<evidence type="ECO:0000313" key="9">
    <source>
        <dbReference type="EMBL" id="OQW49687.1"/>
    </source>
</evidence>
<dbReference type="InterPro" id="IPR008731">
    <property type="entry name" value="PTS_EIN"/>
</dbReference>
<dbReference type="InterPro" id="IPR036618">
    <property type="entry name" value="PtsI_HPr-bd_sf"/>
</dbReference>
<accession>A0A1W9HR11</accession>
<evidence type="ECO:0000256" key="5">
    <source>
        <dbReference type="ARBA" id="ARBA00022777"/>
    </source>
</evidence>
<dbReference type="PROSITE" id="PS51350">
    <property type="entry name" value="PTS_HPR_DOM"/>
    <property type="match status" value="1"/>
</dbReference>
<dbReference type="InterPro" id="IPR036662">
    <property type="entry name" value="PTS_EIIA_man-typ_sf"/>
</dbReference>
<dbReference type="GO" id="GO:0046872">
    <property type="term" value="F:metal ion binding"/>
    <property type="evidence" value="ECO:0007669"/>
    <property type="project" value="UniProtKB-KW"/>
</dbReference>
<evidence type="ECO:0000256" key="3">
    <source>
        <dbReference type="ARBA" id="ARBA00022679"/>
    </source>
</evidence>
<gene>
    <name evidence="9" type="ORF">A4S15_02965</name>
</gene>
<comment type="cofactor">
    <cofactor evidence="1">
        <name>Mg(2+)</name>
        <dbReference type="ChEBI" id="CHEBI:18420"/>
    </cofactor>
</comment>
<dbReference type="Gene3D" id="3.20.20.60">
    <property type="entry name" value="Phosphoenolpyruvate-binding domains"/>
    <property type="match status" value="1"/>
</dbReference>
<protein>
    <recommendedName>
        <fullName evidence="8">HPr domain-containing protein</fullName>
    </recommendedName>
</protein>
<dbReference type="GO" id="GO:0016301">
    <property type="term" value="F:kinase activity"/>
    <property type="evidence" value="ECO:0007669"/>
    <property type="project" value="UniProtKB-KW"/>
</dbReference>
<feature type="domain" description="HPr" evidence="8">
    <location>
        <begin position="179"/>
        <end position="279"/>
    </location>
</feature>
<evidence type="ECO:0000259" key="8">
    <source>
        <dbReference type="PROSITE" id="PS51350"/>
    </source>
</evidence>
<dbReference type="Pfam" id="PF05524">
    <property type="entry name" value="PEP-utilisers_N"/>
    <property type="match status" value="1"/>
</dbReference>
<dbReference type="Gene3D" id="1.10.274.10">
    <property type="entry name" value="PtsI, HPr-binding domain"/>
    <property type="match status" value="1"/>
</dbReference>
<evidence type="ECO:0000256" key="2">
    <source>
        <dbReference type="ARBA" id="ARBA00007837"/>
    </source>
</evidence>
<evidence type="ECO:0000313" key="10">
    <source>
        <dbReference type="Proteomes" id="UP000192872"/>
    </source>
</evidence>
<dbReference type="CDD" id="cd00367">
    <property type="entry name" value="PTS-HPr_like"/>
    <property type="match status" value="1"/>
</dbReference>
<evidence type="ECO:0000256" key="7">
    <source>
        <dbReference type="SAM" id="MobiDB-lite"/>
    </source>
</evidence>
<keyword evidence="3" id="KW-0808">Transferase</keyword>
<comment type="similarity">
    <text evidence="2">Belongs to the PEP-utilizing enzyme family.</text>
</comment>
<organism evidence="9 10">
    <name type="scientific">Candidatus Raskinella chloraquaticus</name>
    <dbReference type="NCBI Taxonomy" id="1951219"/>
    <lineage>
        <taxon>Bacteria</taxon>
        <taxon>Pseudomonadati</taxon>
        <taxon>Pseudomonadota</taxon>
        <taxon>Alphaproteobacteria</taxon>
        <taxon>Hyphomicrobiales</taxon>
        <taxon>Phreatobacteraceae</taxon>
        <taxon>Candidatus Raskinella</taxon>
    </lineage>
</organism>
<proteinExistence type="inferred from homology"/>
<keyword evidence="5" id="KW-0418">Kinase</keyword>
<dbReference type="InterPro" id="IPR035895">
    <property type="entry name" value="HPr-like_sf"/>
</dbReference>
<dbReference type="PANTHER" id="PTHR46244">
    <property type="entry name" value="PHOSPHOENOLPYRUVATE-PROTEIN PHOSPHOTRANSFERASE"/>
    <property type="match status" value="1"/>
</dbReference>
<dbReference type="PRINTS" id="PR01736">
    <property type="entry name" value="PHPHTRNFRASE"/>
</dbReference>
<dbReference type="EMBL" id="LWDL01000031">
    <property type="protein sequence ID" value="OQW49687.1"/>
    <property type="molecule type" value="Genomic_DNA"/>
</dbReference>
<dbReference type="PANTHER" id="PTHR46244:SF6">
    <property type="entry name" value="PHOSPHOENOLPYRUVATE-PROTEIN PHOSPHOTRANSFERASE"/>
    <property type="match status" value="1"/>
</dbReference>
<dbReference type="Pfam" id="PF00391">
    <property type="entry name" value="PEP-utilizers"/>
    <property type="match status" value="1"/>
</dbReference>
<dbReference type="STRING" id="1827387.A4S15_02965"/>
<dbReference type="Gene3D" id="3.40.50.510">
    <property type="entry name" value="Phosphotransferase system, mannose-type IIA component"/>
    <property type="match status" value="1"/>
</dbReference>
<dbReference type="Gene3D" id="3.50.30.10">
    <property type="entry name" value="Phosphohistidine domain"/>
    <property type="match status" value="1"/>
</dbReference>
<dbReference type="AlphaFoldDB" id="A0A1W9HR11"/>
<dbReference type="InterPro" id="IPR050499">
    <property type="entry name" value="PEP-utilizing_PTS_enzyme"/>
</dbReference>
<dbReference type="InterPro" id="IPR000032">
    <property type="entry name" value="HPr-like"/>
</dbReference>
<sequence>MRVHGQNISGNMTPARPTGEIYVSPSPDVLPVAILLVAQSSAVAEAACGFIRSHAGAEVALSPLGLGLLAAPGNGADPRALDVSPFDAVVSGRQAGSELVVISDVAETMTALRECLVGLSPELRAAIFLVDGPFLEGGLAAALAAKAGKSAADIAAAAVNALGEASPAAVRVKDTAVATFTNETIIADPLGLHPGPAAQIALVSAAFDAEILIFDTTAGRGPASARSLIALGELQARSGHRLRIDARGPDAERAVASLVNLIDNINTGSPSPPSALPRPSNARAHAMSAGIAYGPVIVLSRVLPPVPLDKAQDAEVEVERLLEAVSSARQDLATRASHHDIADSLALQDVFLQDPALVDQAMLLIRSEGRNAADAFARMGAAAIAVYSRFEEVGLRAHAADLGEAVDMVLIQLLAGASIDIPDGEPAILIASDMPPSLAQKLDPSRIAGVIDRRGATTSHTAVLLKSAGIPAVCGAEGVIPSQLPSSAIFDGATGELVFDPDPTTLHRLQSRRMPESEAQPTPPTNGYAESSDGVLAELFANVASLKDAQAAFAAGALGIGLLRTEMAFLERSDVPSEAEQIAALRPIFDIFAGRTVIARTFDAAPDKPLPFLAKAIAAGEHPAIFERQIAALLQSAIGADLRLLLPKVSEVTDVIAARAALVRVHERLEADHIPHLWPVALGIMVEVPATALMAKAFAAHADFFSLGTNDLAQFTDGHARHHRRDLMPSPALLRLIQLLVEAAAVSQRPLSVCGELAGDPQSALLLFGLGVRSLSMRPAAFGDVMEALKAYSSAEIQLMAEDALALASSEAVASAVERFVTRY</sequence>
<dbReference type="InterPro" id="IPR008279">
    <property type="entry name" value="PEP-util_enz_mobile_dom"/>
</dbReference>
<keyword evidence="4" id="KW-0479">Metal-binding</keyword>
<dbReference type="Pfam" id="PF02896">
    <property type="entry name" value="PEP-utilizers_C"/>
    <property type="match status" value="1"/>
</dbReference>